<dbReference type="SMART" id="SM00388">
    <property type="entry name" value="HisKA"/>
    <property type="match status" value="1"/>
</dbReference>
<evidence type="ECO:0000313" key="13">
    <source>
        <dbReference type="EMBL" id="MCW1932703.1"/>
    </source>
</evidence>
<feature type="region of interest" description="Disordered" evidence="10">
    <location>
        <begin position="604"/>
        <end position="628"/>
    </location>
</feature>
<dbReference type="InterPro" id="IPR001789">
    <property type="entry name" value="Sig_transdc_resp-reg_receiver"/>
</dbReference>
<dbReference type="Pfam" id="PF02518">
    <property type="entry name" value="HATPase_c"/>
    <property type="match status" value="1"/>
</dbReference>
<dbReference type="Gene3D" id="3.30.450.20">
    <property type="entry name" value="PAS domain"/>
    <property type="match status" value="1"/>
</dbReference>
<dbReference type="SUPFAM" id="SSF55874">
    <property type="entry name" value="ATPase domain of HSP90 chaperone/DNA topoisomerase II/histidine kinase"/>
    <property type="match status" value="1"/>
</dbReference>
<dbReference type="Pfam" id="PF00512">
    <property type="entry name" value="HisKA"/>
    <property type="match status" value="1"/>
</dbReference>
<dbReference type="PRINTS" id="PR00344">
    <property type="entry name" value="BCTRLSENSOR"/>
</dbReference>
<dbReference type="InterPro" id="IPR004358">
    <property type="entry name" value="Sig_transdc_His_kin-like_C"/>
</dbReference>
<dbReference type="InterPro" id="IPR036097">
    <property type="entry name" value="HisK_dim/P_sf"/>
</dbReference>
<evidence type="ECO:0000256" key="3">
    <source>
        <dbReference type="ARBA" id="ARBA00022553"/>
    </source>
</evidence>
<evidence type="ECO:0000259" key="11">
    <source>
        <dbReference type="PROSITE" id="PS50109"/>
    </source>
</evidence>
<dbReference type="PROSITE" id="PS50109">
    <property type="entry name" value="HIS_KIN"/>
    <property type="match status" value="1"/>
</dbReference>
<keyword evidence="8" id="KW-0902">Two-component regulatory system</keyword>
<dbReference type="InterPro" id="IPR003661">
    <property type="entry name" value="HisK_dim/P_dom"/>
</dbReference>
<dbReference type="Pfam" id="PF00072">
    <property type="entry name" value="Response_reg"/>
    <property type="match status" value="1"/>
</dbReference>
<keyword evidence="5" id="KW-0547">Nucleotide-binding</keyword>
<sequence>MILALAAALSRLLNERRDTARSASLLHAAEFDPDPVVITTFDGAPRAANPAAGYETDPVRILGAWCVEAAPVVAALLADVEETGGVTREFWRQKKGLRLSLHRLGAAGDLVAWRFSPLNRGGGRYIDDLGMPVLTRDAEGVRANAATRSLFDHGEDAAQVLEAVEAARDAGEQMPLALTLHNGHSMRALPVGGRDGLLDVVLMPAWRVLQEGEVAAASNFEEIPVALMQIDPEGRIAETNRHARALLGVAEGERHFFWEVVEGLGRPVADWLEDARNGRTLGRPEVLRAPLTGQDTFVQIILRRATAPEMQGALVAVVSDATELKSLEARFVQSQKMQAIGQLAGGVAHDFNNLLTAISGHCDLLLLNRDRFDPDYNDLLQIHQNANRAAALVRQLLAFSRKQTMKTEVLRLESLLEDLTHLLTRLVGERITVSLSHAPDVGAIRADRRQLEQVIMNLVVNARDAMPMGGTIRIETEALRLREERELGRARIPPGTYALIRVIDQGLGIPDDIIDKIFEPFFTTKKLGEGTGLGLSTAYGIVKQMGGYIFADSHEGSGTVFTLYFGIAAGADVLDPVEPARVSTRHTTKEAPRAFTSPVTLTAKPGGFSQPAAPFKTDRPSQDPAAAQAGDVRPVFAARGGSVLLVEDEAPVRAFAARALRLQGYQVFEAQDGEQALEFLADPTIRVDIFVTDVIMPGIDGPGWVAQALVSRPGTPVVFVSGHTADTFSAALNRTPRAVFLGKPFSLKDLTDTIAQHLDPSGVAARA</sequence>
<dbReference type="GO" id="GO:0005524">
    <property type="term" value="F:ATP binding"/>
    <property type="evidence" value="ECO:0007669"/>
    <property type="project" value="UniProtKB-KW"/>
</dbReference>
<keyword evidence="7 13" id="KW-0067">ATP-binding</keyword>
<dbReference type="Proteomes" id="UP001208938">
    <property type="component" value="Unassembled WGS sequence"/>
</dbReference>
<dbReference type="InterPro" id="IPR005467">
    <property type="entry name" value="His_kinase_dom"/>
</dbReference>
<dbReference type="SUPFAM" id="SSF47384">
    <property type="entry name" value="Homodimeric domain of signal transducing histidine kinase"/>
    <property type="match status" value="1"/>
</dbReference>
<keyword evidence="6" id="KW-0418">Kinase</keyword>
<comment type="catalytic activity">
    <reaction evidence="1">
        <text>ATP + protein L-histidine = ADP + protein N-phospho-L-histidine.</text>
        <dbReference type="EC" id="2.7.13.3"/>
    </reaction>
</comment>
<keyword evidence="14" id="KW-1185">Reference proteome</keyword>
<evidence type="ECO:0000256" key="1">
    <source>
        <dbReference type="ARBA" id="ARBA00000085"/>
    </source>
</evidence>
<dbReference type="CDD" id="cd00082">
    <property type="entry name" value="HisKA"/>
    <property type="match status" value="1"/>
</dbReference>
<proteinExistence type="predicted"/>
<evidence type="ECO:0000256" key="8">
    <source>
        <dbReference type="ARBA" id="ARBA00023012"/>
    </source>
</evidence>
<dbReference type="EMBL" id="JAPDFL010000001">
    <property type="protein sequence ID" value="MCW1932703.1"/>
    <property type="molecule type" value="Genomic_DNA"/>
</dbReference>
<evidence type="ECO:0000259" key="12">
    <source>
        <dbReference type="PROSITE" id="PS50110"/>
    </source>
</evidence>
<dbReference type="Gene3D" id="3.30.565.10">
    <property type="entry name" value="Histidine kinase-like ATPase, C-terminal domain"/>
    <property type="match status" value="1"/>
</dbReference>
<dbReference type="EC" id="2.7.13.3" evidence="2"/>
<evidence type="ECO:0000256" key="9">
    <source>
        <dbReference type="PROSITE-ProRule" id="PRU00169"/>
    </source>
</evidence>
<name>A0ABT3GYU9_9RHOB</name>
<dbReference type="Gene3D" id="1.10.287.130">
    <property type="match status" value="1"/>
</dbReference>
<feature type="modified residue" description="4-aspartylphosphate" evidence="9">
    <location>
        <position position="693"/>
    </location>
</feature>
<dbReference type="PANTHER" id="PTHR43065">
    <property type="entry name" value="SENSOR HISTIDINE KINASE"/>
    <property type="match status" value="1"/>
</dbReference>
<comment type="caution">
    <text evidence="13">The sequence shown here is derived from an EMBL/GenBank/DDBJ whole genome shotgun (WGS) entry which is preliminary data.</text>
</comment>
<dbReference type="PANTHER" id="PTHR43065:SF46">
    <property type="entry name" value="C4-DICARBOXYLATE TRANSPORT SENSOR PROTEIN DCTB"/>
    <property type="match status" value="1"/>
</dbReference>
<evidence type="ECO:0000313" key="14">
    <source>
        <dbReference type="Proteomes" id="UP001208938"/>
    </source>
</evidence>
<dbReference type="Gene3D" id="3.40.50.2300">
    <property type="match status" value="1"/>
</dbReference>
<feature type="domain" description="Histidine kinase" evidence="11">
    <location>
        <begin position="346"/>
        <end position="569"/>
    </location>
</feature>
<reference evidence="13 14" key="1">
    <citation type="submission" date="2022-10" db="EMBL/GenBank/DDBJ databases">
        <title>Pararhodobacter sp. nov., isolated from marine algae.</title>
        <authorList>
            <person name="Choi B.J."/>
            <person name="Kim J.M."/>
            <person name="Lee J.K."/>
            <person name="Choi D.G."/>
            <person name="Jeon C.O."/>
        </authorList>
    </citation>
    <scope>NUCLEOTIDE SEQUENCE [LARGE SCALE GENOMIC DNA]</scope>
    <source>
        <strain evidence="13 14">ZQ420</strain>
    </source>
</reference>
<gene>
    <name evidence="13" type="ORF">OKW52_10655</name>
</gene>
<evidence type="ECO:0000256" key="7">
    <source>
        <dbReference type="ARBA" id="ARBA00022840"/>
    </source>
</evidence>
<feature type="domain" description="Response regulatory" evidence="12">
    <location>
        <begin position="642"/>
        <end position="758"/>
    </location>
</feature>
<dbReference type="SMART" id="SM00387">
    <property type="entry name" value="HATPase_c"/>
    <property type="match status" value="1"/>
</dbReference>
<evidence type="ECO:0000256" key="4">
    <source>
        <dbReference type="ARBA" id="ARBA00022679"/>
    </source>
</evidence>
<accession>A0ABT3GYU9</accession>
<protein>
    <recommendedName>
        <fullName evidence="2">histidine kinase</fullName>
        <ecNumber evidence="2">2.7.13.3</ecNumber>
    </recommendedName>
</protein>
<evidence type="ECO:0000256" key="2">
    <source>
        <dbReference type="ARBA" id="ARBA00012438"/>
    </source>
</evidence>
<keyword evidence="3 9" id="KW-0597">Phosphoprotein</keyword>
<evidence type="ECO:0000256" key="10">
    <source>
        <dbReference type="SAM" id="MobiDB-lite"/>
    </source>
</evidence>
<dbReference type="RefSeq" id="WP_264505683.1">
    <property type="nucleotide sequence ID" value="NZ_JAPDFL010000001.1"/>
</dbReference>
<dbReference type="SUPFAM" id="SSF52172">
    <property type="entry name" value="CheY-like"/>
    <property type="match status" value="1"/>
</dbReference>
<dbReference type="PROSITE" id="PS50110">
    <property type="entry name" value="RESPONSE_REGULATORY"/>
    <property type="match status" value="1"/>
</dbReference>
<dbReference type="InterPro" id="IPR011006">
    <property type="entry name" value="CheY-like_superfamily"/>
</dbReference>
<dbReference type="SMART" id="SM00448">
    <property type="entry name" value="REC"/>
    <property type="match status" value="1"/>
</dbReference>
<keyword evidence="4" id="KW-0808">Transferase</keyword>
<dbReference type="InterPro" id="IPR035965">
    <property type="entry name" value="PAS-like_dom_sf"/>
</dbReference>
<dbReference type="InterPro" id="IPR003594">
    <property type="entry name" value="HATPase_dom"/>
</dbReference>
<evidence type="ECO:0000256" key="6">
    <source>
        <dbReference type="ARBA" id="ARBA00022777"/>
    </source>
</evidence>
<organism evidence="13 14">
    <name type="scientific">Pararhodobacter zhoushanensis</name>
    <dbReference type="NCBI Taxonomy" id="2479545"/>
    <lineage>
        <taxon>Bacteria</taxon>
        <taxon>Pseudomonadati</taxon>
        <taxon>Pseudomonadota</taxon>
        <taxon>Alphaproteobacteria</taxon>
        <taxon>Rhodobacterales</taxon>
        <taxon>Paracoccaceae</taxon>
        <taxon>Pararhodobacter</taxon>
    </lineage>
</organism>
<evidence type="ECO:0000256" key="5">
    <source>
        <dbReference type="ARBA" id="ARBA00022741"/>
    </source>
</evidence>
<dbReference type="InterPro" id="IPR036890">
    <property type="entry name" value="HATPase_C_sf"/>
</dbReference>
<dbReference type="SUPFAM" id="SSF55785">
    <property type="entry name" value="PYP-like sensor domain (PAS domain)"/>
    <property type="match status" value="1"/>
</dbReference>